<feature type="domain" description="Transcription regulator PadR N-terminal" evidence="1">
    <location>
        <begin position="29"/>
        <end position="84"/>
    </location>
</feature>
<dbReference type="RefSeq" id="WP_239123531.1">
    <property type="nucleotide sequence ID" value="NZ_BOOV01000034.1"/>
</dbReference>
<dbReference type="InterPro" id="IPR036388">
    <property type="entry name" value="WH-like_DNA-bd_sf"/>
</dbReference>
<dbReference type="InterPro" id="IPR005149">
    <property type="entry name" value="Tscrpt_reg_PadR_N"/>
</dbReference>
<dbReference type="SUPFAM" id="SSF46785">
    <property type="entry name" value="Winged helix' DNA-binding domain"/>
    <property type="match status" value="1"/>
</dbReference>
<dbReference type="EMBL" id="JACHND010000001">
    <property type="protein sequence ID" value="MBB4700493.1"/>
    <property type="molecule type" value="Genomic_DNA"/>
</dbReference>
<organism evidence="2 3">
    <name type="scientific">Sphaerisporangium siamense</name>
    <dbReference type="NCBI Taxonomy" id="795645"/>
    <lineage>
        <taxon>Bacteria</taxon>
        <taxon>Bacillati</taxon>
        <taxon>Actinomycetota</taxon>
        <taxon>Actinomycetes</taxon>
        <taxon>Streptosporangiales</taxon>
        <taxon>Streptosporangiaceae</taxon>
        <taxon>Sphaerisporangium</taxon>
    </lineage>
</organism>
<dbReference type="Pfam" id="PF03551">
    <property type="entry name" value="PadR"/>
    <property type="match status" value="1"/>
</dbReference>
<dbReference type="PANTHER" id="PTHR33169">
    <property type="entry name" value="PADR-FAMILY TRANSCRIPTIONAL REGULATOR"/>
    <property type="match status" value="1"/>
</dbReference>
<dbReference type="Gene3D" id="1.10.10.10">
    <property type="entry name" value="Winged helix-like DNA-binding domain superfamily/Winged helix DNA-binding domain"/>
    <property type="match status" value="1"/>
</dbReference>
<evidence type="ECO:0000313" key="3">
    <source>
        <dbReference type="Proteomes" id="UP000542210"/>
    </source>
</evidence>
<dbReference type="Proteomes" id="UP000542210">
    <property type="component" value="Unassembled WGS sequence"/>
</dbReference>
<reference evidence="2 3" key="1">
    <citation type="submission" date="2020-08" db="EMBL/GenBank/DDBJ databases">
        <title>Sequencing the genomes of 1000 actinobacteria strains.</title>
        <authorList>
            <person name="Klenk H.-P."/>
        </authorList>
    </citation>
    <scope>NUCLEOTIDE SEQUENCE [LARGE SCALE GENOMIC DNA]</scope>
    <source>
        <strain evidence="2 3">DSM 45784</strain>
    </source>
</reference>
<protein>
    <submittedName>
        <fullName evidence="2">DNA-binding PadR family transcriptional regulator</fullName>
    </submittedName>
</protein>
<keyword evidence="2" id="KW-0238">DNA-binding</keyword>
<dbReference type="PANTHER" id="PTHR33169:SF14">
    <property type="entry name" value="TRANSCRIPTIONAL REGULATOR RV3488"/>
    <property type="match status" value="1"/>
</dbReference>
<dbReference type="AlphaFoldDB" id="A0A7W7G7D2"/>
<dbReference type="GO" id="GO:0003677">
    <property type="term" value="F:DNA binding"/>
    <property type="evidence" value="ECO:0007669"/>
    <property type="project" value="UniProtKB-KW"/>
</dbReference>
<dbReference type="InterPro" id="IPR052509">
    <property type="entry name" value="Metal_resp_DNA-bind_regulator"/>
</dbReference>
<sequence>MTDQMLSVLSVLLVCAGSEKGRYGQAIAAATALRTGTVYPILIRFERAGWVTSRWEERDDPSESRDSGALRKYYKLTPEGRERARDALTRREEELAKAVSSLRLVLPPGSVLGQ</sequence>
<name>A0A7W7G7D2_9ACTN</name>
<proteinExistence type="predicted"/>
<accession>A0A7W7G7D2</accession>
<keyword evidence="3" id="KW-1185">Reference proteome</keyword>
<gene>
    <name evidence="2" type="ORF">BJ982_002037</name>
</gene>
<evidence type="ECO:0000313" key="2">
    <source>
        <dbReference type="EMBL" id="MBB4700493.1"/>
    </source>
</evidence>
<comment type="caution">
    <text evidence="2">The sequence shown here is derived from an EMBL/GenBank/DDBJ whole genome shotgun (WGS) entry which is preliminary data.</text>
</comment>
<evidence type="ECO:0000259" key="1">
    <source>
        <dbReference type="Pfam" id="PF03551"/>
    </source>
</evidence>
<dbReference type="InterPro" id="IPR036390">
    <property type="entry name" value="WH_DNA-bd_sf"/>
</dbReference>